<dbReference type="EMBL" id="ATDT01000026">
    <property type="protein sequence ID" value="EPF15918.1"/>
    <property type="molecule type" value="Genomic_DNA"/>
</dbReference>
<comment type="subcellular location">
    <subcellularLocation>
        <location evidence="1">Cell inner membrane</location>
        <topology evidence="1">Multi-pass membrane protein</topology>
    </subcellularLocation>
    <text evidence="1">Transferase activity takes place on the periplamic side of the inner membrane.</text>
</comment>
<feature type="transmembrane region" description="Helical" evidence="1">
    <location>
        <begin position="94"/>
        <end position="113"/>
    </location>
</feature>
<keyword evidence="1" id="KW-1003">Cell membrane</keyword>
<dbReference type="InterPro" id="IPR000326">
    <property type="entry name" value="PAP2/HPO"/>
</dbReference>
<evidence type="ECO:0000313" key="3">
    <source>
        <dbReference type="EMBL" id="EPF15918.1"/>
    </source>
</evidence>
<dbReference type="GO" id="GO:0005886">
    <property type="term" value="C:plasma membrane"/>
    <property type="evidence" value="ECO:0007669"/>
    <property type="project" value="UniProtKB-SubCell"/>
</dbReference>
<feature type="transmembrane region" description="Helical" evidence="1">
    <location>
        <begin position="64"/>
        <end position="82"/>
    </location>
</feature>
<dbReference type="UniPathway" id="UPA00030"/>
<feature type="transmembrane region" description="Helical" evidence="1">
    <location>
        <begin position="191"/>
        <end position="211"/>
    </location>
</feature>
<evidence type="ECO:0000256" key="1">
    <source>
        <dbReference type="HAMAP-Rule" id="MF_01945"/>
    </source>
</evidence>
<feature type="transmembrane region" description="Helical" evidence="1">
    <location>
        <begin position="7"/>
        <end position="25"/>
    </location>
</feature>
<dbReference type="AlphaFoldDB" id="S3IQ25"/>
<evidence type="ECO:0000313" key="4">
    <source>
        <dbReference type="Proteomes" id="UP000014585"/>
    </source>
</evidence>
<keyword evidence="1" id="KW-0808">Transferase</keyword>
<dbReference type="GO" id="GO:0009245">
    <property type="term" value="P:lipid A biosynthetic process"/>
    <property type="evidence" value="ECO:0007669"/>
    <property type="project" value="UniProtKB-UniRule"/>
</dbReference>
<dbReference type="InterPro" id="IPR036938">
    <property type="entry name" value="PAP2/HPO_sf"/>
</dbReference>
<protein>
    <recommendedName>
        <fullName evidence="1">Lipid A 1-diphosphate synthase</fullName>
        <ecNumber evidence="1">2.7.4.29</ecNumber>
    </recommendedName>
    <alternativeName>
        <fullName evidence="1">Kdo(2)-lipid A phosphotransferase</fullName>
    </alternativeName>
    <alternativeName>
        <fullName evidence="1">Undecaprenyl pyrophosphate:lipid A 1-phosphate phosphotransferase</fullName>
    </alternativeName>
</protein>
<reference evidence="3 4" key="1">
    <citation type="submission" date="2013-04" db="EMBL/GenBank/DDBJ databases">
        <authorList>
            <person name="Weinstock G."/>
            <person name="Sodergren E."/>
            <person name="Lobos E.A."/>
            <person name="Fulton L."/>
            <person name="Fulton R."/>
            <person name="Courtney L."/>
            <person name="Fronick C."/>
            <person name="O'Laughlin M."/>
            <person name="Godfrey J."/>
            <person name="Wilson R.M."/>
            <person name="Miner T."/>
            <person name="Farmer C."/>
            <person name="Delehaunty K."/>
            <person name="Cordes M."/>
            <person name="Minx P."/>
            <person name="Tomlinson C."/>
            <person name="Chen J."/>
            <person name="Wollam A."/>
            <person name="Pepin K.H."/>
            <person name="Palsikar V.B."/>
            <person name="Zhang X."/>
            <person name="Suruliraj S."/>
            <person name="Perna N.T."/>
            <person name="Plunkett G."/>
            <person name="Warren W."/>
            <person name="Mitreva M."/>
            <person name="Mardis E.R."/>
            <person name="Wilson R.K."/>
        </authorList>
    </citation>
    <scope>NUCLEOTIDE SEQUENCE [LARGE SCALE GENOMIC DNA]</scope>
    <source>
        <strain evidence="3 4">DSM 4568</strain>
    </source>
</reference>
<dbReference type="STRING" id="566551.HMPREF0201_03093"/>
<dbReference type="GO" id="GO:0016776">
    <property type="term" value="F:phosphotransferase activity, phosphate group as acceptor"/>
    <property type="evidence" value="ECO:0007669"/>
    <property type="project" value="UniProtKB-UniRule"/>
</dbReference>
<dbReference type="CDD" id="cd01610">
    <property type="entry name" value="PAP2_like"/>
    <property type="match status" value="1"/>
</dbReference>
<keyword evidence="1" id="KW-0472">Membrane</keyword>
<accession>S3IQ25</accession>
<comment type="similarity">
    <text evidence="1">Belongs to the LpxT phosphotransferase family.</text>
</comment>
<dbReference type="Proteomes" id="UP000014585">
    <property type="component" value="Unassembled WGS sequence"/>
</dbReference>
<dbReference type="GO" id="GO:0043165">
    <property type="term" value="P:Gram-negative-bacterium-type cell outer membrane assembly"/>
    <property type="evidence" value="ECO:0007669"/>
    <property type="project" value="InterPro"/>
</dbReference>
<comment type="function">
    <text evidence="1">Involved in the modification of the lipid A domain of lipopolysaccharides (LPS). Transfers a phosphate group from undecaprenyl pyrophosphate (C55-PP) to lipid A to form lipid A 1-diphosphate. Contributes to the recycling of undecaprenyl phosphate (C55-P).</text>
</comment>
<feature type="domain" description="Phosphatidic acid phosphatase type 2/haloperoxidase" evidence="2">
    <location>
        <begin position="92"/>
        <end position="210"/>
    </location>
</feature>
<organism evidence="3 4">
    <name type="scientific">Cedecea davisae DSM 4568</name>
    <dbReference type="NCBI Taxonomy" id="566551"/>
    <lineage>
        <taxon>Bacteria</taxon>
        <taxon>Pseudomonadati</taxon>
        <taxon>Pseudomonadota</taxon>
        <taxon>Gammaproteobacteria</taxon>
        <taxon>Enterobacterales</taxon>
        <taxon>Enterobacteriaceae</taxon>
        <taxon>Cedecea</taxon>
    </lineage>
</organism>
<dbReference type="EC" id="2.7.4.29" evidence="1"/>
<dbReference type="HAMAP" id="MF_01945">
    <property type="entry name" value="Lipid_A_LpxT"/>
    <property type="match status" value="1"/>
</dbReference>
<keyword evidence="1" id="KW-0997">Cell inner membrane</keyword>
<keyword evidence="1" id="KW-1133">Transmembrane helix</keyword>
<keyword evidence="1" id="KW-0448">Lipopolysaccharide biosynthesis</keyword>
<comment type="catalytic activity">
    <reaction evidence="1">
        <text>an alpha-Kdo-(2-&gt;4)-alpha-Kdo-(2-&gt;6)-lipid A + di-trans,octa-cis-undecaprenyl diphosphate = an alpha-D-Kdo-(2-&gt;4)-alpha-D-Kdo-(2-&gt;6)-lipid A 1-diphosphate + di-trans,octa-cis-undecaprenyl phosphate</text>
        <dbReference type="Rhea" id="RHEA:74291"/>
        <dbReference type="ChEBI" id="CHEBI:58405"/>
        <dbReference type="ChEBI" id="CHEBI:60392"/>
        <dbReference type="ChEBI" id="CHEBI:176431"/>
        <dbReference type="ChEBI" id="CHEBI:193150"/>
        <dbReference type="EC" id="2.7.4.29"/>
    </reaction>
</comment>
<dbReference type="HOGENOM" id="CLU_102925_0_0_6"/>
<proteinExistence type="inferred from homology"/>
<comment type="pathway">
    <text evidence="1">Bacterial outer membrane biogenesis; lipopolysaccharide biosynthesis.</text>
</comment>
<dbReference type="SUPFAM" id="SSF48317">
    <property type="entry name" value="Acid phosphatase/Vanadium-dependent haloperoxidase"/>
    <property type="match status" value="1"/>
</dbReference>
<comment type="caution">
    <text evidence="3">The sequence shown here is derived from an EMBL/GenBank/DDBJ whole genome shotgun (WGS) entry which is preliminary data.</text>
</comment>
<evidence type="ECO:0000259" key="2">
    <source>
        <dbReference type="SMART" id="SM00014"/>
    </source>
</evidence>
<gene>
    <name evidence="1" type="primary">lpxT</name>
    <name evidence="3" type="ORF">HMPREF0201_03093</name>
</gene>
<dbReference type="GO" id="GO:0009103">
    <property type="term" value="P:lipopolysaccharide biosynthetic process"/>
    <property type="evidence" value="ECO:0007669"/>
    <property type="project" value="UniProtKB-UniRule"/>
</dbReference>
<dbReference type="Gene3D" id="1.20.144.10">
    <property type="entry name" value="Phosphatidic acid phosphatase type 2/haloperoxidase"/>
    <property type="match status" value="1"/>
</dbReference>
<feature type="transmembrane region" description="Helical" evidence="1">
    <location>
        <begin position="152"/>
        <end position="179"/>
    </location>
</feature>
<dbReference type="SMART" id="SM00014">
    <property type="entry name" value="acidPPc"/>
    <property type="match status" value="1"/>
</dbReference>
<keyword evidence="1" id="KW-0812">Transmembrane</keyword>
<dbReference type="PATRIC" id="fig|566551.4.peg.2821"/>
<sequence length="235" mass="26518">MMTNRLPLILLLNALGLALFFSWYLPENHGFWFNIDSTLFHFFNNELVKSHTFLTLIAITNNRAFDGISLLAMGVLFSWFWWHEDAPGRRRLVLMGVVMLLAAVVINQLGHLIPVVHSSPTLFFTDINRVSELLHFPTKDASSDSFPGDHGLMLLIFTGFMLRYFGLRAFLIAASIFIIFSAPRIMIGAHWFTDVYVGSLSIALVGLPWVLLTPLSDRLISVLNRTIPGKNKARG</sequence>
<name>S3IQ25_9ENTR</name>
<dbReference type="InterPro" id="IPR032908">
    <property type="entry name" value="LpxT"/>
</dbReference>
<dbReference type="GO" id="GO:0050380">
    <property type="term" value="F:undecaprenyl-diphosphatase activity"/>
    <property type="evidence" value="ECO:0007669"/>
    <property type="project" value="InterPro"/>
</dbReference>